<dbReference type="RefSeq" id="WP_350446912.1">
    <property type="nucleotide sequence ID" value="NZ_CP158373.1"/>
</dbReference>
<dbReference type="InterPro" id="IPR013833">
    <property type="entry name" value="Cyt_c_oxidase_su3_a-hlx"/>
</dbReference>
<evidence type="ECO:0000259" key="8">
    <source>
        <dbReference type="PROSITE" id="PS50253"/>
    </source>
</evidence>
<dbReference type="PANTHER" id="PTHR11403">
    <property type="entry name" value="CYTOCHROME C OXIDASE SUBUNIT III"/>
    <property type="match status" value="1"/>
</dbReference>
<feature type="transmembrane region" description="Helical" evidence="7">
    <location>
        <begin position="174"/>
        <end position="194"/>
    </location>
</feature>
<dbReference type="PANTHER" id="PTHR11403:SF6">
    <property type="entry name" value="NITRIC OXIDE REDUCTASE SUBUNIT E"/>
    <property type="match status" value="1"/>
</dbReference>
<sequence>MSTSPEAAASARHLPGDLAMWFFILAELTVFAILIIAFAVAQRLDVESFRAGRAQLDLSTALALTLTLLSAGFCAALAVLRVRRQRQGQAAILLGVAVLLGLVHVALKTSEYHHLAALGLGLEYSTFFTLFWLITGFHFLHVWLGLVILGWMLLRCLRGAYRDGELGGLESGALYWHMVDLVWVVLFPLVYVLAPGP</sequence>
<evidence type="ECO:0000256" key="6">
    <source>
        <dbReference type="RuleBase" id="RU003376"/>
    </source>
</evidence>
<feature type="transmembrane region" description="Helical" evidence="7">
    <location>
        <begin position="61"/>
        <end position="82"/>
    </location>
</feature>
<dbReference type="InterPro" id="IPR035973">
    <property type="entry name" value="Cyt_c_oxidase_su3-like_sf"/>
</dbReference>
<name>A0AAU7Y2P9_9PSED</name>
<proteinExistence type="inferred from homology"/>
<dbReference type="AlphaFoldDB" id="A0AAU7Y2P9"/>
<keyword evidence="3 6" id="KW-0812">Transmembrane</keyword>
<dbReference type="Pfam" id="PF00510">
    <property type="entry name" value="COX3"/>
    <property type="match status" value="1"/>
</dbReference>
<gene>
    <name evidence="9" type="ORF">ABS648_24515</name>
</gene>
<evidence type="ECO:0000256" key="2">
    <source>
        <dbReference type="ARBA" id="ARBA00010581"/>
    </source>
</evidence>
<reference evidence="9" key="1">
    <citation type="submission" date="2023-08" db="EMBL/GenBank/DDBJ databases">
        <title>Increased levels of nutrients transform a symbiont into a lethal pathobiont.</title>
        <authorList>
            <person name="Lachnit T."/>
            <person name="Ulrich L."/>
            <person name="Willmer F.M."/>
            <person name="Hasenbein T."/>
            <person name="Steiner L.X."/>
            <person name="Wolters M."/>
            <person name="Herbst E.M."/>
            <person name="Deines P."/>
        </authorList>
    </citation>
    <scope>NUCLEOTIDE SEQUENCE</scope>
    <source>
        <strain evidence="9">T3</strain>
    </source>
</reference>
<feature type="domain" description="Heme-copper oxidase subunit III family profile" evidence="8">
    <location>
        <begin position="18"/>
        <end position="195"/>
    </location>
</feature>
<evidence type="ECO:0000256" key="4">
    <source>
        <dbReference type="ARBA" id="ARBA00022989"/>
    </source>
</evidence>
<comment type="similarity">
    <text evidence="2 6">Belongs to the cytochrome c oxidase subunit 3 family.</text>
</comment>
<dbReference type="GO" id="GO:0004129">
    <property type="term" value="F:cytochrome-c oxidase activity"/>
    <property type="evidence" value="ECO:0007669"/>
    <property type="project" value="InterPro"/>
</dbReference>
<feature type="transmembrane region" description="Helical" evidence="7">
    <location>
        <begin position="89"/>
        <end position="107"/>
    </location>
</feature>
<feature type="transmembrane region" description="Helical" evidence="7">
    <location>
        <begin position="127"/>
        <end position="154"/>
    </location>
</feature>
<evidence type="ECO:0000256" key="1">
    <source>
        <dbReference type="ARBA" id="ARBA00004141"/>
    </source>
</evidence>
<keyword evidence="5 7" id="KW-0472">Membrane</keyword>
<protein>
    <submittedName>
        <fullName evidence="9">Cytochrome c oxidase subunit 3</fullName>
    </submittedName>
</protein>
<keyword evidence="4 7" id="KW-1133">Transmembrane helix</keyword>
<evidence type="ECO:0000256" key="5">
    <source>
        <dbReference type="ARBA" id="ARBA00023136"/>
    </source>
</evidence>
<dbReference type="InterPro" id="IPR000298">
    <property type="entry name" value="Cyt_c_oxidase-like_su3"/>
</dbReference>
<evidence type="ECO:0000313" key="9">
    <source>
        <dbReference type="EMBL" id="XBY63079.1"/>
    </source>
</evidence>
<dbReference type="GO" id="GO:0005886">
    <property type="term" value="C:plasma membrane"/>
    <property type="evidence" value="ECO:0007669"/>
    <property type="project" value="UniProtKB-SubCell"/>
</dbReference>
<dbReference type="Gene3D" id="1.20.120.80">
    <property type="entry name" value="Cytochrome c oxidase, subunit III, four-helix bundle"/>
    <property type="match status" value="1"/>
</dbReference>
<comment type="subcellular location">
    <subcellularLocation>
        <location evidence="6">Cell membrane</location>
        <topology evidence="6">Multi-pass membrane protein</topology>
    </subcellularLocation>
    <subcellularLocation>
        <location evidence="1">Membrane</location>
        <topology evidence="1">Multi-pass membrane protein</topology>
    </subcellularLocation>
</comment>
<evidence type="ECO:0000256" key="7">
    <source>
        <dbReference type="SAM" id="Phobius"/>
    </source>
</evidence>
<dbReference type="EMBL" id="CP158373">
    <property type="protein sequence ID" value="XBY63079.1"/>
    <property type="molecule type" value="Genomic_DNA"/>
</dbReference>
<dbReference type="InterPro" id="IPR024791">
    <property type="entry name" value="Cyt_c/ubiquinol_Oxase_su3"/>
</dbReference>
<dbReference type="GO" id="GO:0019646">
    <property type="term" value="P:aerobic electron transport chain"/>
    <property type="evidence" value="ECO:0007669"/>
    <property type="project" value="InterPro"/>
</dbReference>
<evidence type="ECO:0000256" key="3">
    <source>
        <dbReference type="ARBA" id="ARBA00022692"/>
    </source>
</evidence>
<accession>A0AAU7Y2P9</accession>
<dbReference type="SUPFAM" id="SSF81452">
    <property type="entry name" value="Cytochrome c oxidase subunit III-like"/>
    <property type="match status" value="1"/>
</dbReference>
<dbReference type="PROSITE" id="PS50253">
    <property type="entry name" value="COX3"/>
    <property type="match status" value="1"/>
</dbReference>
<organism evidence="9">
    <name type="scientific">Pseudomonas solani</name>
    <dbReference type="NCBI Taxonomy" id="2731552"/>
    <lineage>
        <taxon>Bacteria</taxon>
        <taxon>Pseudomonadati</taxon>
        <taxon>Pseudomonadota</taxon>
        <taxon>Gammaproteobacteria</taxon>
        <taxon>Pseudomonadales</taxon>
        <taxon>Pseudomonadaceae</taxon>
        <taxon>Pseudomonas</taxon>
    </lineage>
</organism>
<feature type="transmembrane region" description="Helical" evidence="7">
    <location>
        <begin position="21"/>
        <end position="41"/>
    </location>
</feature>